<evidence type="ECO:0000313" key="3">
    <source>
        <dbReference type="Proteomes" id="UP000812013"/>
    </source>
</evidence>
<keyword evidence="3" id="KW-1185">Reference proteome</keyword>
<evidence type="ECO:0008006" key="4">
    <source>
        <dbReference type="Google" id="ProtNLM"/>
    </source>
</evidence>
<name>A0ABS6Z9K6_9ACTN</name>
<dbReference type="EMBL" id="WTFF01000163">
    <property type="protein sequence ID" value="MBW5484422.1"/>
    <property type="molecule type" value="Genomic_DNA"/>
</dbReference>
<gene>
    <name evidence="2" type="ORF">GPJ59_21700</name>
</gene>
<evidence type="ECO:0000256" key="1">
    <source>
        <dbReference type="SAM" id="MobiDB-lite"/>
    </source>
</evidence>
<proteinExistence type="predicted"/>
<protein>
    <recommendedName>
        <fullName evidence="4">ATP-binding protein</fullName>
    </recommendedName>
</protein>
<accession>A0ABS6Z9K6</accession>
<feature type="region of interest" description="Disordered" evidence="1">
    <location>
        <begin position="42"/>
        <end position="71"/>
    </location>
</feature>
<organism evidence="2 3">
    <name type="scientific">Streptomyces bambusae</name>
    <dbReference type="NCBI Taxonomy" id="1550616"/>
    <lineage>
        <taxon>Bacteria</taxon>
        <taxon>Bacillati</taxon>
        <taxon>Actinomycetota</taxon>
        <taxon>Actinomycetes</taxon>
        <taxon>Kitasatosporales</taxon>
        <taxon>Streptomycetaceae</taxon>
        <taxon>Streptomyces</taxon>
    </lineage>
</organism>
<evidence type="ECO:0000313" key="2">
    <source>
        <dbReference type="EMBL" id="MBW5484422.1"/>
    </source>
</evidence>
<comment type="caution">
    <text evidence="2">The sequence shown here is derived from an EMBL/GenBank/DDBJ whole genome shotgun (WGS) entry which is preliminary data.</text>
</comment>
<reference evidence="2 3" key="1">
    <citation type="submission" date="2019-12" db="EMBL/GenBank/DDBJ databases">
        <title>Genome sequence of Streptomyces bambusae.</title>
        <authorList>
            <person name="Bansal K."/>
            <person name="Choksket S."/>
            <person name="Korpole S."/>
            <person name="Patil P.B."/>
        </authorList>
    </citation>
    <scope>NUCLEOTIDE SEQUENCE [LARGE SCALE GENOMIC DNA]</scope>
    <source>
        <strain evidence="2 3">SK60</strain>
    </source>
</reference>
<dbReference type="Proteomes" id="UP000812013">
    <property type="component" value="Unassembled WGS sequence"/>
</dbReference>
<dbReference type="RefSeq" id="WP_219668901.1">
    <property type="nucleotide sequence ID" value="NZ_WTFF01000163.1"/>
</dbReference>
<sequence length="144" mass="14738">MVRHDLQAGRVLEVARPSRNRVETSRYDRVLAELKLERAGEGVPVVDAAPATPPGPGTGRDSEGSTGPSRGGVRLFVPGARVVSTAGVAAVVGAVGHTAAARGMGCVFGEPGVGKTVAVQQALHLLPDRVPVWRAVVAVKPGLP</sequence>